<dbReference type="SUPFAM" id="SSF57756">
    <property type="entry name" value="Retrovirus zinc finger-like domains"/>
    <property type="match status" value="1"/>
</dbReference>
<gene>
    <name evidence="3" type="ORF">GEV33_010449</name>
</gene>
<dbReference type="GO" id="GO:0008270">
    <property type="term" value="F:zinc ion binding"/>
    <property type="evidence" value="ECO:0007669"/>
    <property type="project" value="UniProtKB-KW"/>
</dbReference>
<organism evidence="3 4">
    <name type="scientific">Tenebrio molitor</name>
    <name type="common">Yellow mealworm beetle</name>
    <dbReference type="NCBI Taxonomy" id="7067"/>
    <lineage>
        <taxon>Eukaryota</taxon>
        <taxon>Metazoa</taxon>
        <taxon>Ecdysozoa</taxon>
        <taxon>Arthropoda</taxon>
        <taxon>Hexapoda</taxon>
        <taxon>Insecta</taxon>
        <taxon>Pterygota</taxon>
        <taxon>Neoptera</taxon>
        <taxon>Endopterygota</taxon>
        <taxon>Coleoptera</taxon>
        <taxon>Polyphaga</taxon>
        <taxon>Cucujiformia</taxon>
        <taxon>Tenebrionidae</taxon>
        <taxon>Tenebrio</taxon>
    </lineage>
</organism>
<reference evidence="3" key="2">
    <citation type="submission" date="2021-08" db="EMBL/GenBank/DDBJ databases">
        <authorList>
            <person name="Eriksson T."/>
        </authorList>
    </citation>
    <scope>NUCLEOTIDE SEQUENCE</scope>
    <source>
        <strain evidence="3">Stoneville</strain>
        <tissue evidence="3">Whole head</tissue>
    </source>
</reference>
<name>A0A8J6HDZ6_TENMO</name>
<evidence type="ECO:0000313" key="3">
    <source>
        <dbReference type="EMBL" id="KAH0812342.1"/>
    </source>
</evidence>
<dbReference type="Gene3D" id="3.60.10.10">
    <property type="entry name" value="Endonuclease/exonuclease/phosphatase"/>
    <property type="match status" value="1"/>
</dbReference>
<comment type="caution">
    <text evidence="3">The sequence shown here is derived from an EMBL/GenBank/DDBJ whole genome shotgun (WGS) entry which is preliminary data.</text>
</comment>
<reference evidence="3" key="1">
    <citation type="journal article" date="2020" name="J Insects Food Feed">
        <title>The yellow mealworm (Tenebrio molitor) genome: a resource for the emerging insects as food and feed industry.</title>
        <authorList>
            <person name="Eriksson T."/>
            <person name="Andere A."/>
            <person name="Kelstrup H."/>
            <person name="Emery V."/>
            <person name="Picard C."/>
        </authorList>
    </citation>
    <scope>NUCLEOTIDE SEQUENCE</scope>
    <source>
        <strain evidence="3">Stoneville</strain>
        <tissue evidence="3">Whole head</tissue>
    </source>
</reference>
<dbReference type="Pfam" id="PF14529">
    <property type="entry name" value="Exo_endo_phos_2"/>
    <property type="match status" value="1"/>
</dbReference>
<dbReference type="SUPFAM" id="SSF56219">
    <property type="entry name" value="DNase I-like"/>
    <property type="match status" value="1"/>
</dbReference>
<dbReference type="EMBL" id="JABDTM020026126">
    <property type="protein sequence ID" value="KAH0812342.1"/>
    <property type="molecule type" value="Genomic_DNA"/>
</dbReference>
<dbReference type="Pfam" id="PF00098">
    <property type="entry name" value="zf-CCHC"/>
    <property type="match status" value="1"/>
</dbReference>
<dbReference type="PANTHER" id="PTHR33273:SF4">
    <property type="entry name" value="ENDONUCLEASE_EXONUCLEASE_PHOSPHATASE DOMAIN-CONTAINING PROTEIN"/>
    <property type="match status" value="1"/>
</dbReference>
<dbReference type="GO" id="GO:0003824">
    <property type="term" value="F:catalytic activity"/>
    <property type="evidence" value="ECO:0007669"/>
    <property type="project" value="InterPro"/>
</dbReference>
<dbReference type="Gene3D" id="4.10.60.10">
    <property type="entry name" value="Zinc finger, CCHC-type"/>
    <property type="match status" value="1"/>
</dbReference>
<evidence type="ECO:0000256" key="1">
    <source>
        <dbReference type="PROSITE-ProRule" id="PRU00047"/>
    </source>
</evidence>
<dbReference type="Proteomes" id="UP000719412">
    <property type="component" value="Unassembled WGS sequence"/>
</dbReference>
<dbReference type="SMART" id="SM00343">
    <property type="entry name" value="ZnF_C2HC"/>
    <property type="match status" value="2"/>
</dbReference>
<feature type="domain" description="CCHC-type" evidence="2">
    <location>
        <begin position="93"/>
        <end position="107"/>
    </location>
</feature>
<proteinExistence type="predicted"/>
<dbReference type="InterPro" id="IPR001878">
    <property type="entry name" value="Znf_CCHC"/>
</dbReference>
<keyword evidence="4" id="KW-1185">Reference proteome</keyword>
<keyword evidence="1" id="KW-0862">Zinc</keyword>
<protein>
    <recommendedName>
        <fullName evidence="2">CCHC-type domain-containing protein</fullName>
    </recommendedName>
</protein>
<dbReference type="InterPro" id="IPR036691">
    <property type="entry name" value="Endo/exonu/phosph_ase_sf"/>
</dbReference>
<accession>A0A8J6HDZ6</accession>
<evidence type="ECO:0000259" key="2">
    <source>
        <dbReference type="PROSITE" id="PS50158"/>
    </source>
</evidence>
<keyword evidence="1" id="KW-0479">Metal-binding</keyword>
<dbReference type="AlphaFoldDB" id="A0A8J6HDZ6"/>
<sequence length="679" mass="77224">MLISDVPEGTTQEQLVEELTGQNLPDSVPKNFIGKIFKQNRRTQRNTESRSSAGSANFVVEVHPAARRFYLQTGRVYTAWRSHHIRDFLEVTRCYNCQRYGHISRNCNSPTACGYCSSTEHDSNACRHLVPRTLPTTQQLTCAQYINIGYKTSLMQHYTTLMDRHGIIQINLQKSRTATNGLVAHMLDNNISLALIQEPYVCRHGSAFKIPHLNGLQLAAVTSAKFLSAIIFNKDCLQPLFVPQLSTDRIVVITAQIGQTIVYFASVYLPPSVDIRSEIPTIQRLVEATAGSRLVIGGDFNTRSTLWFDSLNDTRSPILHEFITQNDLDITNKPGTLPTFQNSRGQSFIDITLTTPPVTPNISNWQVSNSLITSDHNAISFTFTNDPAISTATTAPRQVMDYSRVTSEHVAETLQDWNSEFDRTFPALSNPETIDQAVNYLYSTIRTCVAAKAVRRKRFAHRPDWWTDEVERHRKIYMTKKSLFYKNRHPEYGNYLHTEMRAARDRFKRKLTAARQKSWDLFVQRDLAENPWGVTYRLAAEKFHKAGVLSCFTREDNSATLTPQDTLEYLLHKLLPDDDPSTNTHLQQNAQRDFTALEPLPHGAAPFTEDDLNRLIQEIKPNKAPGTDRLPGRLIKLLHPWTGRSLLRIYNACWSSGYFPQAWKRGNLVVLLKDPSGDK</sequence>
<dbReference type="PROSITE" id="PS50158">
    <property type="entry name" value="ZF_CCHC"/>
    <property type="match status" value="1"/>
</dbReference>
<dbReference type="GO" id="GO:0003676">
    <property type="term" value="F:nucleic acid binding"/>
    <property type="evidence" value="ECO:0007669"/>
    <property type="project" value="InterPro"/>
</dbReference>
<dbReference type="PANTHER" id="PTHR33273">
    <property type="entry name" value="DOMAIN-CONTAINING PROTEIN, PUTATIVE-RELATED"/>
    <property type="match status" value="1"/>
</dbReference>
<dbReference type="InterPro" id="IPR036875">
    <property type="entry name" value="Znf_CCHC_sf"/>
</dbReference>
<keyword evidence="1" id="KW-0863">Zinc-finger</keyword>
<evidence type="ECO:0000313" key="4">
    <source>
        <dbReference type="Proteomes" id="UP000719412"/>
    </source>
</evidence>
<dbReference type="InterPro" id="IPR005135">
    <property type="entry name" value="Endo/exonuclease/phosphatase"/>
</dbReference>
<dbReference type="CDD" id="cd09077">
    <property type="entry name" value="R1-I-EN"/>
    <property type="match status" value="1"/>
</dbReference>